<dbReference type="Proteomes" id="UP001596527">
    <property type="component" value="Unassembled WGS sequence"/>
</dbReference>
<dbReference type="EMBL" id="JBHTEF010000001">
    <property type="protein sequence ID" value="MFC7581955.1"/>
    <property type="molecule type" value="Genomic_DNA"/>
</dbReference>
<name>A0ABW2SQ34_9ACTO</name>
<organism evidence="1 2">
    <name type="scientific">Schaalia naturae</name>
    <dbReference type="NCBI Taxonomy" id="635203"/>
    <lineage>
        <taxon>Bacteria</taxon>
        <taxon>Bacillati</taxon>
        <taxon>Actinomycetota</taxon>
        <taxon>Actinomycetes</taxon>
        <taxon>Actinomycetales</taxon>
        <taxon>Actinomycetaceae</taxon>
        <taxon>Schaalia</taxon>
    </lineage>
</organism>
<keyword evidence="2" id="KW-1185">Reference proteome</keyword>
<proteinExistence type="predicted"/>
<gene>
    <name evidence="1" type="ORF">ACFQWG_12190</name>
</gene>
<evidence type="ECO:0000313" key="2">
    <source>
        <dbReference type="Proteomes" id="UP001596527"/>
    </source>
</evidence>
<comment type="caution">
    <text evidence="1">The sequence shown here is derived from an EMBL/GenBank/DDBJ whole genome shotgun (WGS) entry which is preliminary data.</text>
</comment>
<accession>A0ABW2SQ34</accession>
<dbReference type="RefSeq" id="WP_380975694.1">
    <property type="nucleotide sequence ID" value="NZ_JBHTEF010000001.1"/>
</dbReference>
<evidence type="ECO:0000313" key="1">
    <source>
        <dbReference type="EMBL" id="MFC7581955.1"/>
    </source>
</evidence>
<sequence length="86" mass="9542">MAREVRQVAELIDQRRRAGLATTLRWVRAHTRRLASAPTVLNDAADRLAKLALRRWCTPGLSDGVDEIALSIAHEAARSLGELEDL</sequence>
<reference evidence="2" key="1">
    <citation type="journal article" date="2019" name="Int. J. Syst. Evol. Microbiol.">
        <title>The Global Catalogue of Microorganisms (GCM) 10K type strain sequencing project: providing services to taxonomists for standard genome sequencing and annotation.</title>
        <authorList>
            <consortium name="The Broad Institute Genomics Platform"/>
            <consortium name="The Broad Institute Genome Sequencing Center for Infectious Disease"/>
            <person name="Wu L."/>
            <person name="Ma J."/>
        </authorList>
    </citation>
    <scope>NUCLEOTIDE SEQUENCE [LARGE SCALE GENOMIC DNA]</scope>
    <source>
        <strain evidence="2">CCUG 56698</strain>
    </source>
</reference>
<protein>
    <submittedName>
        <fullName evidence="1">Uncharacterized protein</fullName>
    </submittedName>
</protein>